<evidence type="ECO:0000256" key="3">
    <source>
        <dbReference type="ARBA" id="ARBA00022692"/>
    </source>
</evidence>
<evidence type="ECO:0000256" key="9">
    <source>
        <dbReference type="ARBA" id="ARBA00023224"/>
    </source>
</evidence>
<dbReference type="InterPro" id="IPR000276">
    <property type="entry name" value="GPCR_Rhodpsn"/>
</dbReference>
<keyword evidence="13" id="KW-1185">Reference proteome</keyword>
<keyword evidence="2 11" id="KW-1003">Cell membrane</keyword>
<feature type="transmembrane region" description="Helical" evidence="11">
    <location>
        <begin position="209"/>
        <end position="231"/>
    </location>
</feature>
<evidence type="ECO:0000256" key="8">
    <source>
        <dbReference type="ARBA" id="ARBA00023170"/>
    </source>
</evidence>
<dbReference type="InterPro" id="IPR017452">
    <property type="entry name" value="GPCR_Rhodpsn_7TM"/>
</dbReference>
<dbReference type="CDD" id="cd13954">
    <property type="entry name" value="7tmA_OR"/>
    <property type="match status" value="1"/>
</dbReference>
<dbReference type="InParanoid" id="A0A6P7WHA3"/>
<dbReference type="Pfam" id="PF13853">
    <property type="entry name" value="7tm_4"/>
    <property type="match status" value="1"/>
</dbReference>
<dbReference type="InterPro" id="IPR000725">
    <property type="entry name" value="Olfact_rcpt"/>
</dbReference>
<reference evidence="14" key="1">
    <citation type="submission" date="2025-08" db="UniProtKB">
        <authorList>
            <consortium name="RefSeq"/>
        </authorList>
    </citation>
    <scope>IDENTIFICATION</scope>
</reference>
<evidence type="ECO:0000256" key="11">
    <source>
        <dbReference type="RuleBase" id="RU363047"/>
    </source>
</evidence>
<dbReference type="KEGG" id="muo:115457369"/>
<keyword evidence="9 10" id="KW-0807">Transducer</keyword>
<dbReference type="PANTHER" id="PTHR26452">
    <property type="entry name" value="OLFACTORY RECEPTOR"/>
    <property type="match status" value="1"/>
</dbReference>
<feature type="transmembrane region" description="Helical" evidence="11">
    <location>
        <begin position="65"/>
        <end position="91"/>
    </location>
</feature>
<comment type="similarity">
    <text evidence="10">Belongs to the G-protein coupled receptor 1 family.</text>
</comment>
<evidence type="ECO:0000313" key="13">
    <source>
        <dbReference type="Proteomes" id="UP000515156"/>
    </source>
</evidence>
<feature type="transmembrane region" description="Helical" evidence="11">
    <location>
        <begin position="30"/>
        <end position="53"/>
    </location>
</feature>
<keyword evidence="8 10" id="KW-0675">Receptor</keyword>
<feature type="transmembrane region" description="Helical" evidence="11">
    <location>
        <begin position="97"/>
        <end position="125"/>
    </location>
</feature>
<dbReference type="GO" id="GO:0004984">
    <property type="term" value="F:olfactory receptor activity"/>
    <property type="evidence" value="ECO:0007669"/>
    <property type="project" value="InterPro"/>
</dbReference>
<accession>A0A6P7WHA3</accession>
<dbReference type="OrthoDB" id="10309773at2759"/>
<dbReference type="GO" id="GO:0005886">
    <property type="term" value="C:plasma membrane"/>
    <property type="evidence" value="ECO:0007669"/>
    <property type="project" value="UniProtKB-SubCell"/>
</dbReference>
<keyword evidence="7 11" id="KW-0472">Membrane</keyword>
<evidence type="ECO:0000256" key="1">
    <source>
        <dbReference type="ARBA" id="ARBA00004651"/>
    </source>
</evidence>
<proteinExistence type="inferred from homology"/>
<evidence type="ECO:0000256" key="10">
    <source>
        <dbReference type="RuleBase" id="RU000688"/>
    </source>
</evidence>
<protein>
    <recommendedName>
        <fullName evidence="11">Olfactory receptor</fullName>
    </recommendedName>
</protein>
<gene>
    <name evidence="14" type="primary">LOC115457369</name>
</gene>
<name>A0A6P7WHA3_9AMPH</name>
<keyword evidence="3 10" id="KW-0812">Transmembrane</keyword>
<dbReference type="InterPro" id="IPR050516">
    <property type="entry name" value="Olfactory_GPCR"/>
</dbReference>
<dbReference type="FunFam" id="1.20.1070.10:FF:000015">
    <property type="entry name" value="Olfactory receptor"/>
    <property type="match status" value="1"/>
</dbReference>
<dbReference type="Proteomes" id="UP000515156">
    <property type="component" value="Chromosome 14"/>
</dbReference>
<evidence type="ECO:0000256" key="2">
    <source>
        <dbReference type="ARBA" id="ARBA00022475"/>
    </source>
</evidence>
<evidence type="ECO:0000256" key="7">
    <source>
        <dbReference type="ARBA" id="ARBA00023136"/>
    </source>
</evidence>
<comment type="subcellular location">
    <subcellularLocation>
        <location evidence="1 11">Cell membrane</location>
        <topology evidence="1 11">Multi-pass membrane protein</topology>
    </subcellularLocation>
</comment>
<dbReference type="GO" id="GO:0004930">
    <property type="term" value="F:G protein-coupled receptor activity"/>
    <property type="evidence" value="ECO:0007669"/>
    <property type="project" value="UniProtKB-KW"/>
</dbReference>
<dbReference type="PROSITE" id="PS00237">
    <property type="entry name" value="G_PROTEIN_RECEP_F1_1"/>
    <property type="match status" value="1"/>
</dbReference>
<dbReference type="PRINTS" id="PR00245">
    <property type="entry name" value="OLFACTORYR"/>
</dbReference>
<keyword evidence="6 10" id="KW-0297">G-protein coupled receptor</keyword>
<dbReference type="Gene3D" id="1.20.1070.10">
    <property type="entry name" value="Rhodopsin 7-helix transmembrane proteins"/>
    <property type="match status" value="1"/>
</dbReference>
<dbReference type="PRINTS" id="PR00237">
    <property type="entry name" value="GPCRRHODOPSN"/>
</dbReference>
<dbReference type="GeneID" id="115457369"/>
<feature type="domain" description="G-protein coupled receptors family 1 profile" evidence="12">
    <location>
        <begin position="46"/>
        <end position="295"/>
    </location>
</feature>
<keyword evidence="11" id="KW-0716">Sensory transduction</keyword>
<evidence type="ECO:0000259" key="12">
    <source>
        <dbReference type="PROSITE" id="PS50262"/>
    </source>
</evidence>
<evidence type="ECO:0000256" key="4">
    <source>
        <dbReference type="ARBA" id="ARBA00022725"/>
    </source>
</evidence>
<evidence type="ECO:0000256" key="6">
    <source>
        <dbReference type="ARBA" id="ARBA00023040"/>
    </source>
</evidence>
<dbReference type="RefSeq" id="XP_030042647.1">
    <property type="nucleotide sequence ID" value="XM_030186787.1"/>
</dbReference>
<evidence type="ECO:0000256" key="5">
    <source>
        <dbReference type="ARBA" id="ARBA00022989"/>
    </source>
</evidence>
<organism evidence="13 14">
    <name type="scientific">Microcaecilia unicolor</name>
    <dbReference type="NCBI Taxonomy" id="1415580"/>
    <lineage>
        <taxon>Eukaryota</taxon>
        <taxon>Metazoa</taxon>
        <taxon>Chordata</taxon>
        <taxon>Craniata</taxon>
        <taxon>Vertebrata</taxon>
        <taxon>Euteleostomi</taxon>
        <taxon>Amphibia</taxon>
        <taxon>Gymnophiona</taxon>
        <taxon>Siphonopidae</taxon>
        <taxon>Microcaecilia</taxon>
    </lineage>
</organism>
<keyword evidence="5 11" id="KW-1133">Transmembrane helix</keyword>
<dbReference type="SUPFAM" id="SSF81321">
    <property type="entry name" value="Family A G protein-coupled receptor-like"/>
    <property type="match status" value="1"/>
</dbReference>
<evidence type="ECO:0000313" key="14">
    <source>
        <dbReference type="RefSeq" id="XP_030042647.1"/>
    </source>
</evidence>
<keyword evidence="4 11" id="KW-0552">Olfaction</keyword>
<feature type="transmembrane region" description="Helical" evidence="11">
    <location>
        <begin position="243"/>
        <end position="265"/>
    </location>
</feature>
<sequence>MNTRYLQRGNQTQFTEFIILGFSDYPNLQILLFMVFLCIYLVTIMGNLTILTLMCIDSRLHTPMYFFLCNLAILDVCLTSCTLPKMLSIFLMDNKGIAFLGCMTQLLLLMTFTSVELYLLTAMAYDRYVAICNPLRYSIIMNKRVCTLLSASSWVIGFLDALPHSVSISYSSFCEHNMIDHLFCNFQTMLQLSCSDTSATKLLMNTLNLSLVLVSLVLILTSYSHIISSILKMQSVKGRYKAFSTCSSHLTVVSIYCGASLFVYLTPISDSTKSFHKVLDASYSTVIPMLNPIIYSLRNKDIKAALKKGLEGRTGG</sequence>
<dbReference type="AlphaFoldDB" id="A0A6P7WHA3"/>
<dbReference type="PROSITE" id="PS50262">
    <property type="entry name" value="G_PROTEIN_RECEP_F1_2"/>
    <property type="match status" value="1"/>
</dbReference>